<organism evidence="1 2">
    <name type="scientific">Ophiobolus disseminans</name>
    <dbReference type="NCBI Taxonomy" id="1469910"/>
    <lineage>
        <taxon>Eukaryota</taxon>
        <taxon>Fungi</taxon>
        <taxon>Dikarya</taxon>
        <taxon>Ascomycota</taxon>
        <taxon>Pezizomycotina</taxon>
        <taxon>Dothideomycetes</taxon>
        <taxon>Pleosporomycetidae</taxon>
        <taxon>Pleosporales</taxon>
        <taxon>Pleosporineae</taxon>
        <taxon>Phaeosphaeriaceae</taxon>
        <taxon>Ophiobolus</taxon>
    </lineage>
</organism>
<name>A0A6A6ZWC8_9PLEO</name>
<proteinExistence type="predicted"/>
<sequence length="99" mass="10717">QDTSFTWGVHTTYAKPAEFKTYVQRGLGGTSTWEWSQEQSVSNSITLSAEVTAGIEGMLSSTLKTEISETVTTTSGSAQSMTVVCGKYVISGVNFTERY</sequence>
<keyword evidence="2" id="KW-1185">Reference proteome</keyword>
<dbReference type="EMBL" id="MU006228">
    <property type="protein sequence ID" value="KAF2825332.1"/>
    <property type="molecule type" value="Genomic_DNA"/>
</dbReference>
<evidence type="ECO:0000313" key="1">
    <source>
        <dbReference type="EMBL" id="KAF2825332.1"/>
    </source>
</evidence>
<accession>A0A6A6ZWC8</accession>
<protein>
    <submittedName>
        <fullName evidence="1">Uncharacterized protein</fullName>
    </submittedName>
</protein>
<reference evidence="1" key="1">
    <citation type="journal article" date="2020" name="Stud. Mycol.">
        <title>101 Dothideomycetes genomes: a test case for predicting lifestyles and emergence of pathogens.</title>
        <authorList>
            <person name="Haridas S."/>
            <person name="Albert R."/>
            <person name="Binder M."/>
            <person name="Bloem J."/>
            <person name="Labutti K."/>
            <person name="Salamov A."/>
            <person name="Andreopoulos B."/>
            <person name="Baker S."/>
            <person name="Barry K."/>
            <person name="Bills G."/>
            <person name="Bluhm B."/>
            <person name="Cannon C."/>
            <person name="Castanera R."/>
            <person name="Culley D."/>
            <person name="Daum C."/>
            <person name="Ezra D."/>
            <person name="Gonzalez J."/>
            <person name="Henrissat B."/>
            <person name="Kuo A."/>
            <person name="Liang C."/>
            <person name="Lipzen A."/>
            <person name="Lutzoni F."/>
            <person name="Magnuson J."/>
            <person name="Mondo S."/>
            <person name="Nolan M."/>
            <person name="Ohm R."/>
            <person name="Pangilinan J."/>
            <person name="Park H.-J."/>
            <person name="Ramirez L."/>
            <person name="Alfaro M."/>
            <person name="Sun H."/>
            <person name="Tritt A."/>
            <person name="Yoshinaga Y."/>
            <person name="Zwiers L.-H."/>
            <person name="Turgeon B."/>
            <person name="Goodwin S."/>
            <person name="Spatafora J."/>
            <person name="Crous P."/>
            <person name="Grigoriev I."/>
        </authorList>
    </citation>
    <scope>NUCLEOTIDE SEQUENCE</scope>
    <source>
        <strain evidence="1">CBS 113818</strain>
    </source>
</reference>
<dbReference type="Proteomes" id="UP000799424">
    <property type="component" value="Unassembled WGS sequence"/>
</dbReference>
<dbReference type="OrthoDB" id="3732144at2759"/>
<evidence type="ECO:0000313" key="2">
    <source>
        <dbReference type="Proteomes" id="UP000799424"/>
    </source>
</evidence>
<gene>
    <name evidence="1" type="ORF">CC86DRAFT_294700</name>
</gene>
<feature type="non-terminal residue" evidence="1">
    <location>
        <position position="1"/>
    </location>
</feature>
<dbReference type="AlphaFoldDB" id="A0A6A6ZWC8"/>